<feature type="binding site" evidence="1">
    <location>
        <begin position="239"/>
        <end position="246"/>
    </location>
    <ligand>
        <name>ATP</name>
        <dbReference type="ChEBI" id="CHEBI:30616"/>
    </ligand>
</feature>
<proteinExistence type="predicted"/>
<organism evidence="4 5">
    <name type="scientific">Streptomyces tremellae</name>
    <dbReference type="NCBI Taxonomy" id="1124239"/>
    <lineage>
        <taxon>Bacteria</taxon>
        <taxon>Bacillati</taxon>
        <taxon>Actinomycetota</taxon>
        <taxon>Actinomycetes</taxon>
        <taxon>Kitasatosporales</taxon>
        <taxon>Streptomycetaceae</taxon>
        <taxon>Streptomyces</taxon>
    </lineage>
</organism>
<keyword evidence="2" id="KW-0472">Membrane</keyword>
<evidence type="ECO:0000259" key="3">
    <source>
        <dbReference type="PROSITE" id="PS50901"/>
    </source>
</evidence>
<comment type="caution">
    <text evidence="4">The sequence shown here is derived from an EMBL/GenBank/DDBJ whole genome shotgun (WGS) entry which is preliminary data.</text>
</comment>
<keyword evidence="1" id="KW-0547">Nucleotide-binding</keyword>
<feature type="domain" description="FtsK" evidence="3">
    <location>
        <begin position="217"/>
        <end position="407"/>
    </location>
</feature>
<protein>
    <recommendedName>
        <fullName evidence="3">FtsK domain-containing protein</fullName>
    </recommendedName>
</protein>
<dbReference type="Gene3D" id="3.40.50.300">
    <property type="entry name" value="P-loop containing nucleotide triphosphate hydrolases"/>
    <property type="match status" value="1"/>
</dbReference>
<feature type="transmembrane region" description="Helical" evidence="2">
    <location>
        <begin position="41"/>
        <end position="62"/>
    </location>
</feature>
<reference evidence="5" key="1">
    <citation type="journal article" date="2019" name="Int. J. Syst. Evol. Microbiol.">
        <title>The Global Catalogue of Microorganisms (GCM) 10K type strain sequencing project: providing services to taxonomists for standard genome sequencing and annotation.</title>
        <authorList>
            <consortium name="The Broad Institute Genomics Platform"/>
            <consortium name="The Broad Institute Genome Sequencing Center for Infectious Disease"/>
            <person name="Wu L."/>
            <person name="Ma J."/>
        </authorList>
    </citation>
    <scope>NUCLEOTIDE SEQUENCE [LARGE SCALE GENOMIC DNA]</scope>
    <source>
        <strain evidence="5">JCM 30846</strain>
    </source>
</reference>
<dbReference type="InterPro" id="IPR027417">
    <property type="entry name" value="P-loop_NTPase"/>
</dbReference>
<dbReference type="PROSITE" id="PS50901">
    <property type="entry name" value="FTSK"/>
    <property type="match status" value="1"/>
</dbReference>
<dbReference type="Proteomes" id="UP001499884">
    <property type="component" value="Unassembled WGS sequence"/>
</dbReference>
<accession>A0ABP7G1L3</accession>
<dbReference type="InterPro" id="IPR002543">
    <property type="entry name" value="FtsK_dom"/>
</dbReference>
<evidence type="ECO:0000256" key="2">
    <source>
        <dbReference type="SAM" id="Phobius"/>
    </source>
</evidence>
<keyword evidence="1" id="KW-0067">ATP-binding</keyword>
<dbReference type="EMBL" id="BAABEP010000061">
    <property type="protein sequence ID" value="GAA3753915.1"/>
    <property type="molecule type" value="Genomic_DNA"/>
</dbReference>
<keyword evidence="2" id="KW-1133">Transmembrane helix</keyword>
<keyword evidence="5" id="KW-1185">Reference proteome</keyword>
<dbReference type="SUPFAM" id="SSF52540">
    <property type="entry name" value="P-loop containing nucleoside triphosphate hydrolases"/>
    <property type="match status" value="1"/>
</dbReference>
<evidence type="ECO:0000313" key="5">
    <source>
        <dbReference type="Proteomes" id="UP001499884"/>
    </source>
</evidence>
<name>A0ABP7G1L3_9ACTN</name>
<gene>
    <name evidence="4" type="ORF">GCM10023082_56790</name>
</gene>
<sequence length="547" mass="59402">MGKRKQQVSHDEDLYGQAAGAIGGLVISFGILAAIKDKLGLSWPVTVLVTAGSLVFLGYLAWRIRSAARRWWGREPGGAKTAATALQQEAPAAAAGPAEAALEAAVAHPQLTSALVTAGAIGRDQVIKADEVTIEQVKTGTVYDFLVPPGRTYADVERRLGQVAGVFGVTRLHLTLARSRDSERRARLLVLDEPPFTKPFPAPSRREIEAFEGIPFGHDVTGQLTGVPTFEKASLLVGGMTQMGKTTLINGIITCLLIAYGEFDLYLLDGKFCGLTRYAKIATRYEASDQPVVFESMVNELNDLSERRYSKMQEAIKNRQPAPKFRPVFFIVDEAADFFANDGSNEGKEDTRRIAESTRGLVAKCLESGISTVLLTQRPAQNAIPVMVRDQFLYRMCMYVASEGTAKVALGDTYFETVAPINPALLNPDIKGQGVLFANGRSTLLRGFNFKDEFVWDVVDEVQDRQQKAVETAPPSPLKQAIDLMRDKGVEFMPTPDLAPALGITESDPAEAGKKLNKLLGVPSYRAAKGVRGYRLADLTTAAMSDS</sequence>
<feature type="transmembrane region" description="Helical" evidence="2">
    <location>
        <begin position="14"/>
        <end position="35"/>
    </location>
</feature>
<evidence type="ECO:0000256" key="1">
    <source>
        <dbReference type="PROSITE-ProRule" id="PRU00289"/>
    </source>
</evidence>
<keyword evidence="2" id="KW-0812">Transmembrane</keyword>
<evidence type="ECO:0000313" key="4">
    <source>
        <dbReference type="EMBL" id="GAA3753915.1"/>
    </source>
</evidence>
<dbReference type="Pfam" id="PF01580">
    <property type="entry name" value="FtsK_SpoIIIE"/>
    <property type="match status" value="1"/>
</dbReference>
<dbReference type="RefSeq" id="WP_345653544.1">
    <property type="nucleotide sequence ID" value="NZ_BAABEP010000061.1"/>
</dbReference>